<dbReference type="GO" id="GO:0043488">
    <property type="term" value="P:regulation of mRNA stability"/>
    <property type="evidence" value="ECO:0007669"/>
    <property type="project" value="TreeGrafter"/>
</dbReference>
<evidence type="ECO:0000313" key="2">
    <source>
        <dbReference type="EMBL" id="CAL1593366.1"/>
    </source>
</evidence>
<dbReference type="InterPro" id="IPR040148">
    <property type="entry name" value="FMR1"/>
</dbReference>
<dbReference type="InterPro" id="IPR008395">
    <property type="entry name" value="Agenet-like_dom"/>
</dbReference>
<dbReference type="GO" id="GO:0051028">
    <property type="term" value="P:mRNA transport"/>
    <property type="evidence" value="ECO:0007669"/>
    <property type="project" value="TreeGrafter"/>
</dbReference>
<dbReference type="EMBL" id="OZ035824">
    <property type="protein sequence ID" value="CAL1593366.1"/>
    <property type="molecule type" value="Genomic_DNA"/>
</dbReference>
<dbReference type="Gene3D" id="2.30.30.140">
    <property type="match status" value="2"/>
</dbReference>
<accession>A0AAV2KYP4</accession>
<dbReference type="FunFam" id="2.30.30.140:FF:000002">
    <property type="entry name" value="Fragile X mental retardation 1, isoform CRA_e"/>
    <property type="match status" value="1"/>
</dbReference>
<dbReference type="InterPro" id="IPR041560">
    <property type="entry name" value="Tudor_FRM1"/>
</dbReference>
<keyword evidence="3" id="KW-1185">Reference proteome</keyword>
<protein>
    <recommendedName>
        <fullName evidence="1">Agenet-like domain-containing protein</fullName>
    </recommendedName>
</protein>
<dbReference type="InterPro" id="IPR047427">
    <property type="entry name" value="Tudor_Agenet_FXR1_rpt2"/>
</dbReference>
<evidence type="ECO:0000259" key="1">
    <source>
        <dbReference type="PROSITE" id="PS51641"/>
    </source>
</evidence>
<dbReference type="GO" id="GO:0005634">
    <property type="term" value="C:nucleus"/>
    <property type="evidence" value="ECO:0007669"/>
    <property type="project" value="TreeGrafter"/>
</dbReference>
<dbReference type="Pfam" id="PF05641">
    <property type="entry name" value="Agenet"/>
    <property type="match status" value="1"/>
</dbReference>
<dbReference type="GO" id="GO:0045182">
    <property type="term" value="F:translation regulator activity"/>
    <property type="evidence" value="ECO:0007669"/>
    <property type="project" value="TreeGrafter"/>
</dbReference>
<dbReference type="GO" id="GO:0010494">
    <property type="term" value="C:cytoplasmic stress granule"/>
    <property type="evidence" value="ECO:0007669"/>
    <property type="project" value="TreeGrafter"/>
</dbReference>
<dbReference type="AlphaFoldDB" id="A0AAV2KYP4"/>
<dbReference type="InterPro" id="IPR040472">
    <property type="entry name" value="FMRP_KH0"/>
</dbReference>
<dbReference type="GO" id="GO:0048513">
    <property type="term" value="P:animal organ development"/>
    <property type="evidence" value="ECO:0007669"/>
    <property type="project" value="TreeGrafter"/>
</dbReference>
<dbReference type="Pfam" id="PF17904">
    <property type="entry name" value="KH_9"/>
    <property type="match status" value="1"/>
</dbReference>
<dbReference type="Pfam" id="PF18336">
    <property type="entry name" value="Tudor_FRX1"/>
    <property type="match status" value="1"/>
</dbReference>
<name>A0AAV2KYP4_KNICA</name>
<feature type="domain" description="Agenet-like" evidence="1">
    <location>
        <begin position="4"/>
        <end position="50"/>
    </location>
</feature>
<organism evidence="2 3">
    <name type="scientific">Knipowitschia caucasica</name>
    <name type="common">Caucasian dwarf goby</name>
    <name type="synonym">Pomatoschistus caucasicus</name>
    <dbReference type="NCBI Taxonomy" id="637954"/>
    <lineage>
        <taxon>Eukaryota</taxon>
        <taxon>Metazoa</taxon>
        <taxon>Chordata</taxon>
        <taxon>Craniata</taxon>
        <taxon>Vertebrata</taxon>
        <taxon>Euteleostomi</taxon>
        <taxon>Actinopterygii</taxon>
        <taxon>Neopterygii</taxon>
        <taxon>Teleostei</taxon>
        <taxon>Neoteleostei</taxon>
        <taxon>Acanthomorphata</taxon>
        <taxon>Gobiaria</taxon>
        <taxon>Gobiiformes</taxon>
        <taxon>Gobioidei</taxon>
        <taxon>Gobiidae</taxon>
        <taxon>Gobiinae</taxon>
        <taxon>Knipowitschia</taxon>
    </lineage>
</organism>
<feature type="domain" description="Agenet-like" evidence="1">
    <location>
        <begin position="63"/>
        <end position="115"/>
    </location>
</feature>
<dbReference type="PANTHER" id="PTHR10603:SF6">
    <property type="entry name" value="RNA-BINDING PROTEIN FXR1"/>
    <property type="match status" value="1"/>
</dbReference>
<dbReference type="GO" id="GO:0045727">
    <property type="term" value="P:positive regulation of translation"/>
    <property type="evidence" value="ECO:0007669"/>
    <property type="project" value="TreeGrafter"/>
</dbReference>
<sequence length="172" mass="19535">MEELAVEVRGSNGAYYKGFVKDLHDDSISVAFENNWQPERQVPFSDVRLPPPADANKDIKEGDDVEIFSRANDQEPCGWWLAKVRMMKGEFFVIEYAACDATYNEIVTFERLRPVNPNASLAKNHLYKCRVLVPQDLVQACQVENAHREFKKAVGACHISFSPETCQLLIVV</sequence>
<dbReference type="CDD" id="cd20475">
    <property type="entry name" value="Tudor_Agenet_FXR1_rpt2"/>
    <property type="match status" value="1"/>
</dbReference>
<dbReference type="GO" id="GO:0098793">
    <property type="term" value="C:presynapse"/>
    <property type="evidence" value="ECO:0007669"/>
    <property type="project" value="GOC"/>
</dbReference>
<dbReference type="GO" id="GO:0099577">
    <property type="term" value="P:regulation of translation at presynapse, modulating synaptic transmission"/>
    <property type="evidence" value="ECO:0007669"/>
    <property type="project" value="TreeGrafter"/>
</dbReference>
<dbReference type="GO" id="GO:0043005">
    <property type="term" value="C:neuron projection"/>
    <property type="evidence" value="ECO:0007669"/>
    <property type="project" value="TreeGrafter"/>
</dbReference>
<gene>
    <name evidence="2" type="ORF">KC01_LOCUS22484</name>
</gene>
<dbReference type="PROSITE" id="PS51641">
    <property type="entry name" value="AGENET_LIKE"/>
    <property type="match status" value="2"/>
</dbReference>
<dbReference type="PANTHER" id="PTHR10603">
    <property type="entry name" value="FRAGILE X MENTAL RETARDATION SYNDROME-RELATED PROTEIN"/>
    <property type="match status" value="1"/>
</dbReference>
<dbReference type="FunFam" id="2.30.30.140:FF:000001">
    <property type="entry name" value="Fragile X mental retardation 1, isoform CRA_e"/>
    <property type="match status" value="1"/>
</dbReference>
<dbReference type="GO" id="GO:0003730">
    <property type="term" value="F:mRNA 3'-UTR binding"/>
    <property type="evidence" value="ECO:0007669"/>
    <property type="project" value="TreeGrafter"/>
</dbReference>
<proteinExistence type="predicted"/>
<evidence type="ECO:0000313" key="3">
    <source>
        <dbReference type="Proteomes" id="UP001497482"/>
    </source>
</evidence>
<dbReference type="Proteomes" id="UP001497482">
    <property type="component" value="Chromosome 2"/>
</dbReference>
<dbReference type="GO" id="GO:0048170">
    <property type="term" value="P:positive regulation of long-term neuronal synaptic plasticity"/>
    <property type="evidence" value="ECO:0007669"/>
    <property type="project" value="TreeGrafter"/>
</dbReference>
<reference evidence="2 3" key="1">
    <citation type="submission" date="2024-04" db="EMBL/GenBank/DDBJ databases">
        <authorList>
            <person name="Waldvogel A.-M."/>
            <person name="Schoenle A."/>
        </authorList>
    </citation>
    <scope>NUCLEOTIDE SEQUENCE [LARGE SCALE GENOMIC DNA]</scope>
</reference>